<sequence>MLGAHLGKLNHASRALPKARSVTQKKDSRFMPLCSALIKAS</sequence>
<comment type="caution">
    <text evidence="2">The sequence shown here is derived from an EMBL/GenBank/DDBJ whole genome shotgun (WGS) entry which is preliminary data.</text>
</comment>
<gene>
    <name evidence="2" type="ORF">BFV95_2809</name>
</gene>
<dbReference type="Proteomes" id="UP000095392">
    <property type="component" value="Unassembled WGS sequence"/>
</dbReference>
<proteinExistence type="predicted"/>
<accession>A0AB36FSM1</accession>
<evidence type="ECO:0008006" key="4">
    <source>
        <dbReference type="Google" id="ProtNLM"/>
    </source>
</evidence>
<organism evidence="2 3">
    <name type="scientific">Alteromonas macleodii</name>
    <name type="common">Pseudoalteromonas macleodii</name>
    <dbReference type="NCBI Taxonomy" id="28108"/>
    <lineage>
        <taxon>Bacteria</taxon>
        <taxon>Pseudomonadati</taxon>
        <taxon>Pseudomonadota</taxon>
        <taxon>Gammaproteobacteria</taxon>
        <taxon>Alteromonadales</taxon>
        <taxon>Alteromonadaceae</taxon>
        <taxon>Alteromonas/Salinimonas group</taxon>
        <taxon>Alteromonas</taxon>
    </lineage>
</organism>
<evidence type="ECO:0000256" key="1">
    <source>
        <dbReference type="SAM" id="MobiDB-lite"/>
    </source>
</evidence>
<dbReference type="AlphaFoldDB" id="A0AB36FSM1"/>
<keyword evidence="3" id="KW-1185">Reference proteome</keyword>
<evidence type="ECO:0000313" key="3">
    <source>
        <dbReference type="Proteomes" id="UP000095392"/>
    </source>
</evidence>
<protein>
    <recommendedName>
        <fullName evidence="4">Transposase</fullName>
    </recommendedName>
</protein>
<reference evidence="2 3" key="1">
    <citation type="submission" date="2016-09" db="EMBL/GenBank/DDBJ databases">
        <title>Draft Genome Sequence of four Alteromonas macleodii strains isolated from copper coupons and grown long-term at elevated copper levels.</title>
        <authorList>
            <person name="Cusick K."/>
            <person name="Dale J."/>
            <person name="Little B."/>
            <person name="Biffinger J."/>
        </authorList>
    </citation>
    <scope>NUCLEOTIDE SEQUENCE [LARGE SCALE GENOMIC DNA]</scope>
    <source>
        <strain evidence="2 3">KCP01</strain>
    </source>
</reference>
<feature type="region of interest" description="Disordered" evidence="1">
    <location>
        <begin position="1"/>
        <end position="26"/>
    </location>
</feature>
<name>A0AB36FSM1_ALTMA</name>
<dbReference type="EMBL" id="MIPY01000020">
    <property type="protein sequence ID" value="OES30334.1"/>
    <property type="molecule type" value="Genomic_DNA"/>
</dbReference>
<evidence type="ECO:0000313" key="2">
    <source>
        <dbReference type="EMBL" id="OES30334.1"/>
    </source>
</evidence>